<dbReference type="RefSeq" id="WP_099592430.1">
    <property type="nucleotide sequence ID" value="NZ_MDGM01000012.1"/>
</dbReference>
<evidence type="ECO:0000256" key="2">
    <source>
        <dbReference type="ARBA" id="ARBA00009320"/>
    </source>
</evidence>
<organism evidence="7 8">
    <name type="scientific">Paramylibacter kogurei</name>
    <dbReference type="NCBI Taxonomy" id="1889778"/>
    <lineage>
        <taxon>Bacteria</taxon>
        <taxon>Pseudomonadati</taxon>
        <taxon>Pseudomonadota</taxon>
        <taxon>Alphaproteobacteria</taxon>
        <taxon>Rhodobacterales</taxon>
        <taxon>Paracoccaceae</taxon>
        <taxon>Paramylibacter</taxon>
    </lineage>
</organism>
<dbReference type="NCBIfam" id="NF005731">
    <property type="entry name" value="PRK07546.1-5"/>
    <property type="match status" value="1"/>
</dbReference>
<name>A0A2G5K562_9RHOB</name>
<reference evidence="7 8" key="1">
    <citation type="submission" date="2016-08" db="EMBL/GenBank/DDBJ databases">
        <title>Draft genome of Amylibacter sp. strain 4G11.</title>
        <authorList>
            <person name="Wong S.-K."/>
            <person name="Hamasaki K."/>
            <person name="Yoshizawa S."/>
        </authorList>
    </citation>
    <scope>NUCLEOTIDE SEQUENCE [LARGE SCALE GENOMIC DNA]</scope>
    <source>
        <strain evidence="7 8">4G11</strain>
    </source>
</reference>
<dbReference type="SUPFAM" id="SSF56752">
    <property type="entry name" value="D-aminoacid aminotransferase-like PLP-dependent enzymes"/>
    <property type="match status" value="1"/>
</dbReference>
<dbReference type="InterPro" id="IPR001544">
    <property type="entry name" value="Aminotrans_IV"/>
</dbReference>
<evidence type="ECO:0000256" key="3">
    <source>
        <dbReference type="ARBA" id="ARBA00014472"/>
    </source>
</evidence>
<comment type="similarity">
    <text evidence="2 5">Belongs to the class-IV pyridoxal-phosphate-dependent aminotransferase family.</text>
</comment>
<evidence type="ECO:0000256" key="4">
    <source>
        <dbReference type="ARBA" id="ARBA00022898"/>
    </source>
</evidence>
<dbReference type="Proteomes" id="UP000231516">
    <property type="component" value="Unassembled WGS sequence"/>
</dbReference>
<evidence type="ECO:0000256" key="5">
    <source>
        <dbReference type="RuleBase" id="RU004106"/>
    </source>
</evidence>
<dbReference type="AlphaFoldDB" id="A0A2G5K562"/>
<dbReference type="InterPro" id="IPR043131">
    <property type="entry name" value="BCAT-like_N"/>
</dbReference>
<proteinExistence type="inferred from homology"/>
<accession>A0A2G5K562</accession>
<comment type="cofactor">
    <cofactor evidence="1 6">
        <name>pyridoxal 5'-phosphate</name>
        <dbReference type="ChEBI" id="CHEBI:597326"/>
    </cofactor>
</comment>
<evidence type="ECO:0000313" key="8">
    <source>
        <dbReference type="Proteomes" id="UP000231516"/>
    </source>
</evidence>
<dbReference type="InterPro" id="IPR043132">
    <property type="entry name" value="BCAT-like_C"/>
</dbReference>
<evidence type="ECO:0000313" key="7">
    <source>
        <dbReference type="EMBL" id="PIB24153.1"/>
    </source>
</evidence>
<dbReference type="Gene3D" id="3.30.470.10">
    <property type="match status" value="1"/>
</dbReference>
<protein>
    <recommendedName>
        <fullName evidence="3">Probable branched-chain-amino-acid aminotransferase</fullName>
    </recommendedName>
</protein>
<dbReference type="GO" id="GO:0003824">
    <property type="term" value="F:catalytic activity"/>
    <property type="evidence" value="ECO:0007669"/>
    <property type="project" value="InterPro"/>
</dbReference>
<sequence>MESTLYQNSPDGLIVIETLRFDARDGFVRLGLHLDRAAQTCEMLAISFDRAEALQRLGAAVGDETCRVRLTIAKSGEINVETFAFIPITRNWNIAIAPRRLQSDDPWLAVKTNQRVGYDTDRANLPDGVDEYIYQNERGELCEGTITNLFVELDGQLFTPALQSGLLPGVFRQSLIDDGRAKEAILTLDDLKRADAIYVGNSLRGLIDAKLI</sequence>
<dbReference type="Pfam" id="PF01063">
    <property type="entry name" value="Aminotran_4"/>
    <property type="match status" value="1"/>
</dbReference>
<dbReference type="OrthoDB" id="9809239at2"/>
<dbReference type="PROSITE" id="PS00770">
    <property type="entry name" value="AA_TRANSFER_CLASS_4"/>
    <property type="match status" value="1"/>
</dbReference>
<dbReference type="EMBL" id="MDGM01000012">
    <property type="protein sequence ID" value="PIB24153.1"/>
    <property type="molecule type" value="Genomic_DNA"/>
</dbReference>
<gene>
    <name evidence="7" type="ORF">BFP76_02665</name>
</gene>
<dbReference type="InterPro" id="IPR036038">
    <property type="entry name" value="Aminotransferase-like"/>
</dbReference>
<keyword evidence="8" id="KW-1185">Reference proteome</keyword>
<evidence type="ECO:0000256" key="6">
    <source>
        <dbReference type="RuleBase" id="RU004516"/>
    </source>
</evidence>
<dbReference type="NCBIfam" id="NF005729">
    <property type="entry name" value="PRK07546.1-3"/>
    <property type="match status" value="1"/>
</dbReference>
<dbReference type="Gene3D" id="3.20.10.10">
    <property type="entry name" value="D-amino Acid Aminotransferase, subunit A, domain 2"/>
    <property type="match status" value="1"/>
</dbReference>
<comment type="caution">
    <text evidence="7">The sequence shown here is derived from an EMBL/GenBank/DDBJ whole genome shotgun (WGS) entry which is preliminary data.</text>
</comment>
<evidence type="ECO:0000256" key="1">
    <source>
        <dbReference type="ARBA" id="ARBA00001933"/>
    </source>
</evidence>
<dbReference type="InterPro" id="IPR018300">
    <property type="entry name" value="Aminotrans_IV_CS"/>
</dbReference>
<keyword evidence="4 6" id="KW-0663">Pyridoxal phosphate</keyword>